<reference evidence="2 3" key="1">
    <citation type="submission" date="2018-11" db="EMBL/GenBank/DDBJ databases">
        <title>Sequencing the genomes of 1000 actinobacteria strains.</title>
        <authorList>
            <person name="Klenk H.-P."/>
        </authorList>
    </citation>
    <scope>NUCLEOTIDE SEQUENCE [LARGE SCALE GENOMIC DNA]</scope>
    <source>
        <strain evidence="2 3">DSM 11294</strain>
    </source>
</reference>
<dbReference type="PANTHER" id="PTHR42698">
    <property type="entry name" value="GTPASE ERA"/>
    <property type="match status" value="1"/>
</dbReference>
<dbReference type="GO" id="GO:0000028">
    <property type="term" value="P:ribosomal small subunit assembly"/>
    <property type="evidence" value="ECO:0007669"/>
    <property type="project" value="TreeGrafter"/>
</dbReference>
<dbReference type="PANTHER" id="PTHR42698:SF1">
    <property type="entry name" value="GTPASE ERA, MITOCHONDRIAL"/>
    <property type="match status" value="1"/>
</dbReference>
<dbReference type="Pfam" id="PF01926">
    <property type="entry name" value="MMR_HSR1"/>
    <property type="match status" value="1"/>
</dbReference>
<dbReference type="SUPFAM" id="SSF52540">
    <property type="entry name" value="P-loop containing nucleoside triphosphate hydrolases"/>
    <property type="match status" value="1"/>
</dbReference>
<dbReference type="Proteomes" id="UP000280668">
    <property type="component" value="Unassembled WGS sequence"/>
</dbReference>
<evidence type="ECO:0000259" key="1">
    <source>
        <dbReference type="Pfam" id="PF01926"/>
    </source>
</evidence>
<proteinExistence type="predicted"/>
<keyword evidence="3" id="KW-1185">Reference proteome</keyword>
<name>A0A3N2BF32_9MICO</name>
<comment type="caution">
    <text evidence="2">The sequence shown here is derived from an EMBL/GenBank/DDBJ whole genome shotgun (WGS) entry which is preliminary data.</text>
</comment>
<evidence type="ECO:0000313" key="2">
    <source>
        <dbReference type="EMBL" id="ROR73868.1"/>
    </source>
</evidence>
<dbReference type="CDD" id="cd00882">
    <property type="entry name" value="Ras_like_GTPase"/>
    <property type="match status" value="1"/>
</dbReference>
<dbReference type="Gene3D" id="3.40.50.300">
    <property type="entry name" value="P-loop containing nucleotide triphosphate hydrolases"/>
    <property type="match status" value="1"/>
</dbReference>
<dbReference type="GO" id="GO:0005829">
    <property type="term" value="C:cytosol"/>
    <property type="evidence" value="ECO:0007669"/>
    <property type="project" value="TreeGrafter"/>
</dbReference>
<dbReference type="InterPro" id="IPR027417">
    <property type="entry name" value="P-loop_NTPase"/>
</dbReference>
<dbReference type="AlphaFoldDB" id="A0A3N2BF32"/>
<dbReference type="InterPro" id="IPR006073">
    <property type="entry name" value="GTP-bd"/>
</dbReference>
<dbReference type="RefSeq" id="WP_123304236.1">
    <property type="nucleotide sequence ID" value="NZ_RKHK01000001.1"/>
</dbReference>
<dbReference type="InterPro" id="IPR005662">
    <property type="entry name" value="GTPase_Era-like"/>
</dbReference>
<evidence type="ECO:0000313" key="3">
    <source>
        <dbReference type="Proteomes" id="UP000280668"/>
    </source>
</evidence>
<dbReference type="GO" id="GO:0005525">
    <property type="term" value="F:GTP binding"/>
    <property type="evidence" value="ECO:0007669"/>
    <property type="project" value="InterPro"/>
</dbReference>
<organism evidence="2 3">
    <name type="scientific">Bogoriella caseilytica</name>
    <dbReference type="NCBI Taxonomy" id="56055"/>
    <lineage>
        <taxon>Bacteria</taxon>
        <taxon>Bacillati</taxon>
        <taxon>Actinomycetota</taxon>
        <taxon>Actinomycetes</taxon>
        <taxon>Micrococcales</taxon>
        <taxon>Bogoriellaceae</taxon>
        <taxon>Bogoriella</taxon>
    </lineage>
</organism>
<dbReference type="EMBL" id="RKHK01000001">
    <property type="protein sequence ID" value="ROR73868.1"/>
    <property type="molecule type" value="Genomic_DNA"/>
</dbReference>
<feature type="domain" description="G" evidence="1">
    <location>
        <begin position="71"/>
        <end position="201"/>
    </location>
</feature>
<sequence>MPSTPPARPKASARHPRLAVVNDVARSVEKVEFPLQTPGAQAARELSEQVLTQIRLRLIPRLKEEEAPAVVVLGGSTGVGKSTLVNSVLGEVVTEAGILRPTTRQPTVAVHPDDLFLIEGRPLTEIATVVTHEAVPAGITLLDAPDLNSVDARNRSLANQLLESADLWVFVTSASRYGDAVPWQMLQEASERGITTAVVLNRVPEHVLAPVRRDLMNRLNEIGMGSAPFLVIGDAGPLESFLPPERVRELDAWLRLVADRHRSSGVVRRTTRGVWAGLREQVLALAESADVQERAAEQLRTVAQEATSGPAEAVREALAQGRAGSGAPTTRWLALASRGGALAGLQEGRRLGRGLFGRGLQSRDAAAAGLAGETLAALRLVIADHLRRAASALTDAWSDPELGAGELLSSVPLPPADQVARRVTSQWAEAVIELAPGETPALSRRGLAALIQAGAAGVAGAAEVADRLVPGAVARARQMLLDYAEKTVREVSAEHLAVLEDLPIRPGTSLRLRASELKEHS</sequence>
<gene>
    <name evidence="2" type="ORF">EDD31_2261</name>
</gene>
<dbReference type="GO" id="GO:0043024">
    <property type="term" value="F:ribosomal small subunit binding"/>
    <property type="evidence" value="ECO:0007669"/>
    <property type="project" value="TreeGrafter"/>
</dbReference>
<accession>A0A3N2BF32</accession>
<dbReference type="GO" id="GO:0019843">
    <property type="term" value="F:rRNA binding"/>
    <property type="evidence" value="ECO:0007669"/>
    <property type="project" value="TreeGrafter"/>
</dbReference>
<protein>
    <submittedName>
        <fullName evidence="2">50S ribosome-binding GTPase</fullName>
    </submittedName>
</protein>